<comment type="caution">
    <text evidence="2">The sequence shown here is derived from an EMBL/GenBank/DDBJ whole genome shotgun (WGS) entry which is preliminary data.</text>
</comment>
<feature type="region of interest" description="Disordered" evidence="1">
    <location>
        <begin position="515"/>
        <end position="535"/>
    </location>
</feature>
<dbReference type="Gene3D" id="1.10.30.10">
    <property type="entry name" value="High mobility group box domain"/>
    <property type="match status" value="1"/>
</dbReference>
<evidence type="ECO:0000313" key="2">
    <source>
        <dbReference type="EMBL" id="PAV81224.1"/>
    </source>
</evidence>
<organism evidence="2 3">
    <name type="scientific">Diploscapter pachys</name>
    <dbReference type="NCBI Taxonomy" id="2018661"/>
    <lineage>
        <taxon>Eukaryota</taxon>
        <taxon>Metazoa</taxon>
        <taxon>Ecdysozoa</taxon>
        <taxon>Nematoda</taxon>
        <taxon>Chromadorea</taxon>
        <taxon>Rhabditida</taxon>
        <taxon>Rhabditina</taxon>
        <taxon>Rhabditomorpha</taxon>
        <taxon>Rhabditoidea</taxon>
        <taxon>Rhabditidae</taxon>
        <taxon>Diploscapter</taxon>
    </lineage>
</organism>
<reference evidence="2 3" key="1">
    <citation type="journal article" date="2017" name="Curr. Biol.">
        <title>Genome architecture and evolution of a unichromosomal asexual nematode.</title>
        <authorList>
            <person name="Fradin H."/>
            <person name="Zegar C."/>
            <person name="Gutwein M."/>
            <person name="Lucas J."/>
            <person name="Kovtun M."/>
            <person name="Corcoran D."/>
            <person name="Baugh L.R."/>
            <person name="Kiontke K."/>
            <person name="Gunsalus K."/>
            <person name="Fitch D.H."/>
            <person name="Piano F."/>
        </authorList>
    </citation>
    <scope>NUCLEOTIDE SEQUENCE [LARGE SCALE GENOMIC DNA]</scope>
    <source>
        <strain evidence="2">PF1309</strain>
    </source>
</reference>
<feature type="compositionally biased region" description="Polar residues" evidence="1">
    <location>
        <begin position="521"/>
        <end position="533"/>
    </location>
</feature>
<evidence type="ECO:0000256" key="1">
    <source>
        <dbReference type="SAM" id="MobiDB-lite"/>
    </source>
</evidence>
<evidence type="ECO:0000313" key="3">
    <source>
        <dbReference type="Proteomes" id="UP000218231"/>
    </source>
</evidence>
<name>A0A2A2L502_9BILA</name>
<dbReference type="OrthoDB" id="5802353at2759"/>
<dbReference type="AlphaFoldDB" id="A0A2A2L502"/>
<dbReference type="SUPFAM" id="SSF47095">
    <property type="entry name" value="HMG-box"/>
    <property type="match status" value="1"/>
</dbReference>
<dbReference type="STRING" id="2018661.A0A2A2L502"/>
<protein>
    <submittedName>
        <fullName evidence="2">Uncharacterized protein</fullName>
    </submittedName>
</protein>
<dbReference type="EMBL" id="LIAE01007194">
    <property type="protein sequence ID" value="PAV81224.1"/>
    <property type="molecule type" value="Genomic_DNA"/>
</dbReference>
<dbReference type="Proteomes" id="UP000218231">
    <property type="component" value="Unassembled WGS sequence"/>
</dbReference>
<sequence length="589" mass="69035">MVPPLRRQTRKVNGFGLWLMREGRDNFIKKYRTRYEGDLAEHKDMMGAMWSELTEEQKEMWKQRAKEENETGTYKQYAIVRDQERRRNMATSSIEENLSKMNRHNQRVAQEKQRREVKINYVRKLKPTSKSMNLEEFELIRQKQREGDISNRLNFAMKKSKTPSEPGRYGGQMYLLTMFVYLDCYINESIQVYPAEMTLIKFTIEEGISSTRTWHINFEPRKYFMESDGEVPEWAQENLTQNVDNMNRSLDWIEHIDGGCTIGQAWIELKEEICGKPFVLFDANQNNFIRPGLHFLALESYDGAMRYNEEYDFDRDLAPNLYTIQDFARMINKFDGTNQGPDVDKYIEERFRRPGQPVEDSSYCRLHQSTDTAQDMTGRLHCTLAHGIRLLDAFFDSIRLLGVNPDFPDYFTNQKQYFDVEQMAPGYYDMRSIIPTVEAMPIKSKKTADEMYKSVEYSMRALATNETARLPPQMMAALTHGTSARQQQESRNAGQWDYDRPGPSHRYDIVLPPASSREQEVPTNTPNASSQIDPNFLPTPLQRLFKCQPNRRPDPNSSACKHVPPSYLYEVNIKNRMQVMTDAEWDSRE</sequence>
<keyword evidence="3" id="KW-1185">Reference proteome</keyword>
<feature type="region of interest" description="Disordered" evidence="1">
    <location>
        <begin position="480"/>
        <end position="501"/>
    </location>
</feature>
<accession>A0A2A2L502</accession>
<dbReference type="InterPro" id="IPR036910">
    <property type="entry name" value="HMG_box_dom_sf"/>
</dbReference>
<dbReference type="CDD" id="cd00084">
    <property type="entry name" value="HMG-box_SF"/>
    <property type="match status" value="1"/>
</dbReference>
<feature type="compositionally biased region" description="Polar residues" evidence="1">
    <location>
        <begin position="480"/>
        <end position="493"/>
    </location>
</feature>
<gene>
    <name evidence="2" type="ORF">WR25_20434</name>
</gene>
<proteinExistence type="predicted"/>